<name>A0A8J3D4X9_9BACT</name>
<accession>A0A8J3D4X9</accession>
<keyword evidence="2" id="KW-0378">Hydrolase</keyword>
<evidence type="ECO:0000313" key="2">
    <source>
        <dbReference type="EMBL" id="GHB52621.1"/>
    </source>
</evidence>
<gene>
    <name evidence="2" type="ORF">GCM10008106_36560</name>
</gene>
<evidence type="ECO:0000259" key="1">
    <source>
        <dbReference type="Pfam" id="PF12867"/>
    </source>
</evidence>
<comment type="caution">
    <text evidence="2">The sequence shown here is derived from an EMBL/GenBank/DDBJ whole genome shotgun (WGS) entry which is preliminary data.</text>
</comment>
<organism evidence="2 3">
    <name type="scientific">Mongoliitalea lutea</name>
    <dbReference type="NCBI Taxonomy" id="849756"/>
    <lineage>
        <taxon>Bacteria</taxon>
        <taxon>Pseudomonadati</taxon>
        <taxon>Bacteroidota</taxon>
        <taxon>Cytophagia</taxon>
        <taxon>Cytophagales</taxon>
        <taxon>Cyclobacteriaceae</taxon>
        <taxon>Mongoliitalea</taxon>
    </lineage>
</organism>
<keyword evidence="3" id="KW-1185">Reference proteome</keyword>
<dbReference type="GO" id="GO:0016787">
    <property type="term" value="F:hydrolase activity"/>
    <property type="evidence" value="ECO:0007669"/>
    <property type="project" value="UniProtKB-KW"/>
</dbReference>
<dbReference type="EMBL" id="BMYF01000031">
    <property type="protein sequence ID" value="GHB52621.1"/>
    <property type="molecule type" value="Genomic_DNA"/>
</dbReference>
<dbReference type="InterPro" id="IPR024775">
    <property type="entry name" value="DinB-like"/>
</dbReference>
<dbReference type="AlphaFoldDB" id="A0A8J3D4X9"/>
<dbReference type="Proteomes" id="UP000642809">
    <property type="component" value="Unassembled WGS sequence"/>
</dbReference>
<sequence>MERTKQYPIGKFIFNKDYNEAEFLAWIQQIEDFPSLLIQEVQGLTAEQLDTPNREGGWTVRQVIHHCADSHMNSFCRFKLALTEDNPTVKPYHEDLWAELPDGKTAPVEDSLAIIQAVHKRWVLLMRSMRSEDFQKTFFHPERKQSIGLDFNVGLYAWHSSHHLSHVKLVSGSLQL</sequence>
<protein>
    <submittedName>
        <fullName evidence="2">Putative metal-dependent hydrolase</fullName>
    </submittedName>
</protein>
<reference evidence="2" key="1">
    <citation type="journal article" date="2014" name="Int. J. Syst. Evol. Microbiol.">
        <title>Complete genome sequence of Corynebacterium casei LMG S-19264T (=DSM 44701T), isolated from a smear-ripened cheese.</title>
        <authorList>
            <consortium name="US DOE Joint Genome Institute (JGI-PGF)"/>
            <person name="Walter F."/>
            <person name="Albersmeier A."/>
            <person name="Kalinowski J."/>
            <person name="Ruckert C."/>
        </authorList>
    </citation>
    <scope>NUCLEOTIDE SEQUENCE</scope>
    <source>
        <strain evidence="2">KCTC 23224</strain>
    </source>
</reference>
<dbReference type="Gene3D" id="1.20.120.450">
    <property type="entry name" value="dinb family like domain"/>
    <property type="match status" value="1"/>
</dbReference>
<dbReference type="Pfam" id="PF12867">
    <property type="entry name" value="DinB_2"/>
    <property type="match status" value="1"/>
</dbReference>
<dbReference type="NCBIfam" id="NF009807">
    <property type="entry name" value="PRK13291.1"/>
    <property type="match status" value="1"/>
</dbReference>
<evidence type="ECO:0000313" key="3">
    <source>
        <dbReference type="Proteomes" id="UP000642809"/>
    </source>
</evidence>
<proteinExistence type="predicted"/>
<reference evidence="2" key="2">
    <citation type="submission" date="2020-09" db="EMBL/GenBank/DDBJ databases">
        <authorList>
            <person name="Sun Q."/>
            <person name="Kim S."/>
        </authorList>
    </citation>
    <scope>NUCLEOTIDE SEQUENCE</scope>
    <source>
        <strain evidence="2">KCTC 23224</strain>
    </source>
</reference>
<dbReference type="SUPFAM" id="SSF109854">
    <property type="entry name" value="DinB/YfiT-like putative metalloenzymes"/>
    <property type="match status" value="1"/>
</dbReference>
<feature type="domain" description="DinB-like" evidence="1">
    <location>
        <begin position="30"/>
        <end position="166"/>
    </location>
</feature>
<dbReference type="InterPro" id="IPR034660">
    <property type="entry name" value="DinB/YfiT-like"/>
</dbReference>
<dbReference type="RefSeq" id="WP_189586407.1">
    <property type="nucleotide sequence ID" value="NZ_BMYF01000031.1"/>
</dbReference>